<dbReference type="AlphaFoldDB" id="A0A6J7JBQ8"/>
<dbReference type="InterPro" id="IPR018085">
    <property type="entry name" value="Ura-DNA_Glyclase_AS"/>
</dbReference>
<evidence type="ECO:0000256" key="3">
    <source>
        <dbReference type="ARBA" id="ARBA00022801"/>
    </source>
</evidence>
<keyword evidence="2" id="KW-0227">DNA damage</keyword>
<dbReference type="SMART" id="SM00987">
    <property type="entry name" value="UreE_C"/>
    <property type="match status" value="1"/>
</dbReference>
<dbReference type="NCBIfam" id="NF003588">
    <property type="entry name" value="PRK05254.1-1"/>
    <property type="match status" value="1"/>
</dbReference>
<accession>A0A6J7JBQ8</accession>
<dbReference type="InterPro" id="IPR036895">
    <property type="entry name" value="Uracil-DNA_glycosylase-like_sf"/>
</dbReference>
<reference evidence="6" key="1">
    <citation type="submission" date="2020-05" db="EMBL/GenBank/DDBJ databases">
        <authorList>
            <person name="Chiriac C."/>
            <person name="Salcher M."/>
            <person name="Ghai R."/>
            <person name="Kavagutti S V."/>
        </authorList>
    </citation>
    <scope>NUCLEOTIDE SEQUENCE</scope>
</reference>
<dbReference type="InterPro" id="IPR002043">
    <property type="entry name" value="UDG_fam1"/>
</dbReference>
<name>A0A6J7JBQ8_9ZZZZ</name>
<dbReference type="Gene3D" id="3.40.470.10">
    <property type="entry name" value="Uracil-DNA glycosylase-like domain"/>
    <property type="match status" value="1"/>
</dbReference>
<protein>
    <submittedName>
        <fullName evidence="6">Unannotated protein</fullName>
    </submittedName>
</protein>
<evidence type="ECO:0000256" key="1">
    <source>
        <dbReference type="ARBA" id="ARBA00008184"/>
    </source>
</evidence>
<dbReference type="GO" id="GO:0004844">
    <property type="term" value="F:uracil DNA N-glycosylase activity"/>
    <property type="evidence" value="ECO:0007669"/>
    <property type="project" value="InterPro"/>
</dbReference>
<dbReference type="EMBL" id="CAFBPB010000043">
    <property type="protein sequence ID" value="CAB5001470.1"/>
    <property type="molecule type" value="Genomic_DNA"/>
</dbReference>
<dbReference type="NCBIfam" id="NF003592">
    <property type="entry name" value="PRK05254.1-5"/>
    <property type="match status" value="1"/>
</dbReference>
<dbReference type="EMBL" id="CAFBNG010000101">
    <property type="protein sequence ID" value="CAB4940606.1"/>
    <property type="molecule type" value="Genomic_DNA"/>
</dbReference>
<organism evidence="6">
    <name type="scientific">freshwater metagenome</name>
    <dbReference type="NCBI Taxonomy" id="449393"/>
    <lineage>
        <taxon>unclassified sequences</taxon>
        <taxon>metagenomes</taxon>
        <taxon>ecological metagenomes</taxon>
    </lineage>
</organism>
<dbReference type="InterPro" id="IPR005122">
    <property type="entry name" value="Uracil-DNA_glycosylase-like"/>
</dbReference>
<dbReference type="PANTHER" id="PTHR11264:SF0">
    <property type="entry name" value="URACIL-DNA GLYCOSYLASE"/>
    <property type="match status" value="1"/>
</dbReference>
<dbReference type="PROSITE" id="PS00130">
    <property type="entry name" value="U_DNA_GLYCOSYLASE"/>
    <property type="match status" value="1"/>
</dbReference>
<dbReference type="Pfam" id="PF03167">
    <property type="entry name" value="UDG"/>
    <property type="match status" value="1"/>
</dbReference>
<dbReference type="CDD" id="cd10027">
    <property type="entry name" value="UDG-F1-like"/>
    <property type="match status" value="1"/>
</dbReference>
<proteinExistence type="inferred from homology"/>
<evidence type="ECO:0000256" key="2">
    <source>
        <dbReference type="ARBA" id="ARBA00022763"/>
    </source>
</evidence>
<dbReference type="HAMAP" id="MF_00148">
    <property type="entry name" value="UDG"/>
    <property type="match status" value="1"/>
</dbReference>
<evidence type="ECO:0000313" key="7">
    <source>
        <dbReference type="EMBL" id="CAB5001470.1"/>
    </source>
</evidence>
<feature type="domain" description="Uracil-DNA glycosylase-like" evidence="5">
    <location>
        <begin position="42"/>
        <end position="199"/>
    </location>
</feature>
<comment type="similarity">
    <text evidence="1">Belongs to the uracil-DNA glycosylase (UDG) superfamily. UNG family.</text>
</comment>
<keyword evidence="4" id="KW-0234">DNA repair</keyword>
<evidence type="ECO:0000256" key="4">
    <source>
        <dbReference type="ARBA" id="ARBA00023204"/>
    </source>
</evidence>
<dbReference type="SUPFAM" id="SSF52141">
    <property type="entry name" value="Uracil-DNA glycosylase-like"/>
    <property type="match status" value="1"/>
</dbReference>
<dbReference type="SMART" id="SM00986">
    <property type="entry name" value="UDG"/>
    <property type="match status" value="1"/>
</dbReference>
<sequence>MSALPPFDNSWGELLAPHEGRIESILGTRDFAPSYENVFATLALPLEKVRVVIFGQDPYPTAGQATGLAFSIPRNFQPLPPTLKNIYRELSDDVGVDTPSHGDLSSWLQQGVLLLNRTLTIRAGESNSDQNIGWREITDAIAQELGQRKVCAILWGKNAEELSRFFRSELTIQSPHPSPLSAYRGFLGSKPFSRSNEILQSIGLNPIDWSIK</sequence>
<dbReference type="GO" id="GO:0097510">
    <property type="term" value="P:base-excision repair, AP site formation via deaminated base removal"/>
    <property type="evidence" value="ECO:0007669"/>
    <property type="project" value="TreeGrafter"/>
</dbReference>
<evidence type="ECO:0000313" key="6">
    <source>
        <dbReference type="EMBL" id="CAB4940606.1"/>
    </source>
</evidence>
<gene>
    <name evidence="6" type="ORF">UFOPK3774_00625</name>
    <name evidence="7" type="ORF">UFOPK4049_00464</name>
</gene>
<dbReference type="PANTHER" id="PTHR11264">
    <property type="entry name" value="URACIL-DNA GLYCOSYLASE"/>
    <property type="match status" value="1"/>
</dbReference>
<evidence type="ECO:0000259" key="5">
    <source>
        <dbReference type="SMART" id="SM00986"/>
    </source>
</evidence>
<keyword evidence="3" id="KW-0378">Hydrolase</keyword>